<dbReference type="InterPro" id="IPR029070">
    <property type="entry name" value="Chitinase_insertion_sf"/>
</dbReference>
<dbReference type="InterPro" id="IPR017853">
    <property type="entry name" value="GH"/>
</dbReference>
<keyword evidence="4" id="KW-0119">Carbohydrate metabolism</keyword>
<dbReference type="PANTHER" id="PTHR11177">
    <property type="entry name" value="CHITINASE"/>
    <property type="match status" value="1"/>
</dbReference>
<dbReference type="AlphaFoldDB" id="A0A1Y2BR98"/>
<reference evidence="10 11" key="1">
    <citation type="submission" date="2016-07" db="EMBL/GenBank/DDBJ databases">
        <title>Pervasive Adenine N6-methylation of Active Genes in Fungi.</title>
        <authorList>
            <consortium name="DOE Joint Genome Institute"/>
            <person name="Mondo S.J."/>
            <person name="Dannebaum R.O."/>
            <person name="Kuo R.C."/>
            <person name="Labutti K."/>
            <person name="Haridas S."/>
            <person name="Kuo A."/>
            <person name="Salamov A."/>
            <person name="Ahrendt S.R."/>
            <person name="Lipzen A."/>
            <person name="Sullivan W."/>
            <person name="Andreopoulos W.B."/>
            <person name="Clum A."/>
            <person name="Lindquist E."/>
            <person name="Daum C."/>
            <person name="Ramamoorthy G.K."/>
            <person name="Gryganskyi A."/>
            <person name="Culley D."/>
            <person name="Magnuson J.K."/>
            <person name="James T.Y."/>
            <person name="O'Malley M.A."/>
            <person name="Stajich J.E."/>
            <person name="Spatafora J.W."/>
            <person name="Visel A."/>
            <person name="Grigoriev I.V."/>
        </authorList>
    </citation>
    <scope>NUCLEOTIDE SEQUENCE [LARGE SCALE GENOMIC DNA]</scope>
    <source>
        <strain evidence="10 11">JEL800</strain>
    </source>
</reference>
<dbReference type="GO" id="GO:0030246">
    <property type="term" value="F:carbohydrate binding"/>
    <property type="evidence" value="ECO:0007669"/>
    <property type="project" value="InterPro"/>
</dbReference>
<dbReference type="GO" id="GO:0008061">
    <property type="term" value="F:chitin binding"/>
    <property type="evidence" value="ECO:0007669"/>
    <property type="project" value="InterPro"/>
</dbReference>
<evidence type="ECO:0000256" key="2">
    <source>
        <dbReference type="ARBA" id="ARBA00022801"/>
    </source>
</evidence>
<protein>
    <submittedName>
        <fullName evidence="10">Glycoside hydrolase</fullName>
    </submittedName>
</protein>
<proteinExistence type="inferred from homology"/>
<dbReference type="GO" id="GO:0005576">
    <property type="term" value="C:extracellular region"/>
    <property type="evidence" value="ECO:0007669"/>
    <property type="project" value="InterPro"/>
</dbReference>
<evidence type="ECO:0000256" key="3">
    <source>
        <dbReference type="ARBA" id="ARBA00023024"/>
    </source>
</evidence>
<dbReference type="EMBL" id="MCGO01000051">
    <property type="protein sequence ID" value="ORY37254.1"/>
    <property type="molecule type" value="Genomic_DNA"/>
</dbReference>
<dbReference type="SUPFAM" id="SSF51055">
    <property type="entry name" value="Carbohydrate binding domain"/>
    <property type="match status" value="1"/>
</dbReference>
<dbReference type="GO" id="GO:0008843">
    <property type="term" value="F:endochitinase activity"/>
    <property type="evidence" value="ECO:0007669"/>
    <property type="project" value="UniProtKB-EC"/>
</dbReference>
<evidence type="ECO:0000256" key="5">
    <source>
        <dbReference type="ARBA" id="ARBA00023295"/>
    </source>
</evidence>
<dbReference type="SMART" id="SM00636">
    <property type="entry name" value="Glyco_18"/>
    <property type="match status" value="1"/>
</dbReference>
<keyword evidence="11" id="KW-1185">Reference proteome</keyword>
<dbReference type="PANTHER" id="PTHR11177:SF317">
    <property type="entry name" value="CHITINASE 12-RELATED"/>
    <property type="match status" value="1"/>
</dbReference>
<dbReference type="STRING" id="329046.A0A1Y2BR98"/>
<keyword evidence="6" id="KW-0624">Polysaccharide degradation</keyword>
<dbReference type="SUPFAM" id="SSF51445">
    <property type="entry name" value="(Trans)glycosidases"/>
    <property type="match status" value="1"/>
</dbReference>
<comment type="similarity">
    <text evidence="8">Belongs to the glycosyl hydrolase 18 family.</text>
</comment>
<feature type="domain" description="GH18" evidence="9">
    <location>
        <begin position="178"/>
        <end position="528"/>
    </location>
</feature>
<dbReference type="InterPro" id="IPR036573">
    <property type="entry name" value="CBM_sf_5/12"/>
</dbReference>
<evidence type="ECO:0000313" key="11">
    <source>
        <dbReference type="Proteomes" id="UP000193642"/>
    </source>
</evidence>
<dbReference type="Pfam" id="PF00704">
    <property type="entry name" value="Glyco_hydro_18"/>
    <property type="match status" value="1"/>
</dbReference>
<dbReference type="InterPro" id="IPR050314">
    <property type="entry name" value="Glycosyl_Hydrlase_18"/>
</dbReference>
<evidence type="ECO:0000256" key="1">
    <source>
        <dbReference type="ARBA" id="ARBA00000822"/>
    </source>
</evidence>
<evidence type="ECO:0000313" key="10">
    <source>
        <dbReference type="EMBL" id="ORY37254.1"/>
    </source>
</evidence>
<dbReference type="GO" id="GO:0006032">
    <property type="term" value="P:chitin catabolic process"/>
    <property type="evidence" value="ECO:0007669"/>
    <property type="project" value="UniProtKB-KW"/>
</dbReference>
<organism evidence="10 11">
    <name type="scientific">Rhizoclosmatium globosum</name>
    <dbReference type="NCBI Taxonomy" id="329046"/>
    <lineage>
        <taxon>Eukaryota</taxon>
        <taxon>Fungi</taxon>
        <taxon>Fungi incertae sedis</taxon>
        <taxon>Chytridiomycota</taxon>
        <taxon>Chytridiomycota incertae sedis</taxon>
        <taxon>Chytridiomycetes</taxon>
        <taxon>Chytridiales</taxon>
        <taxon>Chytriomycetaceae</taxon>
        <taxon>Rhizoclosmatium</taxon>
    </lineage>
</organism>
<dbReference type="PROSITE" id="PS51910">
    <property type="entry name" value="GH18_2"/>
    <property type="match status" value="1"/>
</dbReference>
<keyword evidence="5 7" id="KW-0326">Glycosidase</keyword>
<accession>A0A1Y2BR98</accession>
<dbReference type="InterPro" id="IPR001579">
    <property type="entry name" value="Glyco_hydro_18_chit_AS"/>
</dbReference>
<evidence type="ECO:0000259" key="9">
    <source>
        <dbReference type="PROSITE" id="PS51910"/>
    </source>
</evidence>
<dbReference type="InterPro" id="IPR011583">
    <property type="entry name" value="Chitinase_II/V-like_cat"/>
</dbReference>
<evidence type="ECO:0000256" key="8">
    <source>
        <dbReference type="RuleBase" id="RU004453"/>
    </source>
</evidence>
<dbReference type="Proteomes" id="UP000193642">
    <property type="component" value="Unassembled WGS sequence"/>
</dbReference>
<evidence type="ECO:0000256" key="4">
    <source>
        <dbReference type="ARBA" id="ARBA00023277"/>
    </source>
</evidence>
<dbReference type="SMART" id="SM00495">
    <property type="entry name" value="ChtBD3"/>
    <property type="match status" value="1"/>
</dbReference>
<keyword evidence="3" id="KW-0146">Chitin degradation</keyword>
<evidence type="ECO:0000256" key="6">
    <source>
        <dbReference type="ARBA" id="ARBA00023326"/>
    </source>
</evidence>
<sequence length="528" mass="56941">MTVDPAALLSSADCSMSGLSSTGCYNGIQYHCLYNITHSLAWSPWYPKNCTSPLQINLKSAYQGSPCSIEGSTECVNDITYQCVYFTTEALTWNQYFTGACNGTTLPIPPQILPAGVAPCFPLYQPGTTYTGGTIVSLNSTNYQSKYYTTSSPTQSTDWTSLGPCDATSLTPRPFTTPGVVGYWANWAGYSRPQNNLDKLDLSGFSAINYAFLKPLPDGSVTSFDAYADGIHIPVLNGAVRMKYPNLRTMVSVGGWSGSKDFSTIAGNAAARDTFVKAVRGYIDSNGFDGVDIDWEYPRGKGLECNTVSGEDPAISLAVSVDVSRYVVNGTNYLPLYAKYVSYFQVMAYDFYGILDPGAHTQTGTQTKRAFQKDPSQPKANGPVYSISSAIKTYMALKIPKKQIVPCAGVKQSSGACAPIIGDVLDVMTYPDACGNQAHSTVWISGNAGFTQLNAPLAGGPSTASNGWMRRYFKYAEGATLFHPSYRGAPTVIMYDDPTSIKAKAGWAKNQDYMGEMIGALRNGWTGK</sequence>
<comment type="catalytic activity">
    <reaction evidence="1">
        <text>Random endo-hydrolysis of N-acetyl-beta-D-glucosaminide (1-&gt;4)-beta-linkages in chitin and chitodextrins.</text>
        <dbReference type="EC" id="3.2.1.14"/>
    </reaction>
</comment>
<dbReference type="GO" id="GO:0000272">
    <property type="term" value="P:polysaccharide catabolic process"/>
    <property type="evidence" value="ECO:0007669"/>
    <property type="project" value="UniProtKB-KW"/>
</dbReference>
<comment type="caution">
    <text evidence="10">The sequence shown here is derived from an EMBL/GenBank/DDBJ whole genome shotgun (WGS) entry which is preliminary data.</text>
</comment>
<dbReference type="InterPro" id="IPR003610">
    <property type="entry name" value="CBM5/12"/>
</dbReference>
<name>A0A1Y2BR98_9FUNG</name>
<dbReference type="InterPro" id="IPR001223">
    <property type="entry name" value="Glyco_hydro18_cat"/>
</dbReference>
<dbReference type="Gene3D" id="2.10.10.20">
    <property type="entry name" value="Carbohydrate-binding module superfamily 5/12"/>
    <property type="match status" value="1"/>
</dbReference>
<keyword evidence="2 7" id="KW-0378">Hydrolase</keyword>
<evidence type="ECO:0000256" key="7">
    <source>
        <dbReference type="RuleBase" id="RU000489"/>
    </source>
</evidence>
<dbReference type="Gene3D" id="3.10.50.10">
    <property type="match status" value="1"/>
</dbReference>
<gene>
    <name evidence="10" type="ORF">BCR33DRAFT_721607</name>
</gene>
<dbReference type="Gene3D" id="3.20.20.80">
    <property type="entry name" value="Glycosidases"/>
    <property type="match status" value="2"/>
</dbReference>
<dbReference type="OrthoDB" id="73875at2759"/>
<dbReference type="PROSITE" id="PS01095">
    <property type="entry name" value="GH18_1"/>
    <property type="match status" value="1"/>
</dbReference>